<evidence type="ECO:0000313" key="2">
    <source>
        <dbReference type="Proteomes" id="UP000008177"/>
    </source>
</evidence>
<dbReference type="Proteomes" id="UP000008177">
    <property type="component" value="Unplaced contigs"/>
</dbReference>
<sequence length="90" mass="9516">MSPSAPSDAKLQGRICCSRAQILLAGETFLALPGPTSAHHPGLHVRKAQATLVLFYSSIHSTVVLNNACQLSLDIPLNPFNFVFTSALAA</sequence>
<name>G2Y9X8_BOTF4</name>
<evidence type="ECO:0000313" key="1">
    <source>
        <dbReference type="EMBL" id="CCD34116.1"/>
    </source>
</evidence>
<protein>
    <submittedName>
        <fullName evidence="1">Uncharacterized protein</fullName>
    </submittedName>
</protein>
<dbReference type="InParanoid" id="G2Y9X8"/>
<dbReference type="AlphaFoldDB" id="G2Y9X8"/>
<accession>G2Y9X8</accession>
<dbReference type="EMBL" id="FQ790301">
    <property type="protein sequence ID" value="CCD34116.1"/>
    <property type="molecule type" value="Genomic_DNA"/>
</dbReference>
<dbReference type="HOGENOM" id="CLU_2440587_0_0_1"/>
<gene>
    <name evidence="1" type="ORF">BofuT4_uP105430.1</name>
</gene>
<proteinExistence type="predicted"/>
<reference evidence="2" key="1">
    <citation type="journal article" date="2011" name="PLoS Genet.">
        <title>Genomic analysis of the necrotrophic fungal pathogens Sclerotinia sclerotiorum and Botrytis cinerea.</title>
        <authorList>
            <person name="Amselem J."/>
            <person name="Cuomo C.A."/>
            <person name="van Kan J.A."/>
            <person name="Viaud M."/>
            <person name="Benito E.P."/>
            <person name="Couloux A."/>
            <person name="Coutinho P.M."/>
            <person name="de Vries R.P."/>
            <person name="Dyer P.S."/>
            <person name="Fillinger S."/>
            <person name="Fournier E."/>
            <person name="Gout L."/>
            <person name="Hahn M."/>
            <person name="Kohn L."/>
            <person name="Lapalu N."/>
            <person name="Plummer K.M."/>
            <person name="Pradier J.M."/>
            <person name="Quevillon E."/>
            <person name="Sharon A."/>
            <person name="Simon A."/>
            <person name="ten Have A."/>
            <person name="Tudzynski B."/>
            <person name="Tudzynski P."/>
            <person name="Wincker P."/>
            <person name="Andrew M."/>
            <person name="Anthouard V."/>
            <person name="Beever R.E."/>
            <person name="Beffa R."/>
            <person name="Benoit I."/>
            <person name="Bouzid O."/>
            <person name="Brault B."/>
            <person name="Chen Z."/>
            <person name="Choquer M."/>
            <person name="Collemare J."/>
            <person name="Cotton P."/>
            <person name="Danchin E.G."/>
            <person name="Da Silva C."/>
            <person name="Gautier A."/>
            <person name="Giraud C."/>
            <person name="Giraud T."/>
            <person name="Gonzalez C."/>
            <person name="Grossetete S."/>
            <person name="Guldener U."/>
            <person name="Henrissat B."/>
            <person name="Howlett B.J."/>
            <person name="Kodira C."/>
            <person name="Kretschmer M."/>
            <person name="Lappartient A."/>
            <person name="Leroch M."/>
            <person name="Levis C."/>
            <person name="Mauceli E."/>
            <person name="Neuveglise C."/>
            <person name="Oeser B."/>
            <person name="Pearson M."/>
            <person name="Poulain J."/>
            <person name="Poussereau N."/>
            <person name="Quesneville H."/>
            <person name="Rascle C."/>
            <person name="Schumacher J."/>
            <person name="Segurens B."/>
            <person name="Sexton A."/>
            <person name="Silva E."/>
            <person name="Sirven C."/>
            <person name="Soanes D.M."/>
            <person name="Talbot N.J."/>
            <person name="Templeton M."/>
            <person name="Yandava C."/>
            <person name="Yarden O."/>
            <person name="Zeng Q."/>
            <person name="Rollins J.A."/>
            <person name="Lebrun M.H."/>
            <person name="Dickman M."/>
        </authorList>
    </citation>
    <scope>NUCLEOTIDE SEQUENCE [LARGE SCALE GENOMIC DNA]</scope>
    <source>
        <strain evidence="2">T4</strain>
    </source>
</reference>
<organism evidence="1 2">
    <name type="scientific">Botryotinia fuckeliana (strain T4)</name>
    <name type="common">Noble rot fungus</name>
    <name type="synonym">Botrytis cinerea</name>
    <dbReference type="NCBI Taxonomy" id="999810"/>
    <lineage>
        <taxon>Eukaryota</taxon>
        <taxon>Fungi</taxon>
        <taxon>Dikarya</taxon>
        <taxon>Ascomycota</taxon>
        <taxon>Pezizomycotina</taxon>
        <taxon>Leotiomycetes</taxon>
        <taxon>Helotiales</taxon>
        <taxon>Sclerotiniaceae</taxon>
        <taxon>Botrytis</taxon>
    </lineage>
</organism>